<gene>
    <name evidence="2" type="ORF">NMY3_03692</name>
</gene>
<feature type="region of interest" description="Disordered" evidence="1">
    <location>
        <begin position="65"/>
        <end position="112"/>
    </location>
</feature>
<proteinExistence type="predicted"/>
<sequence length="112" mass="12487">MQKKRSPRDVCKINQYLCRCDSLTTEGNARCCTNDNSGRQYCDICDIDLTTGDYINCHPEDSIKFPSQTDLPDNNTVGGIFEQEGGGEHNFDKGSNFDNTTTTTGTFNEDNN</sequence>
<keyword evidence="3" id="KW-1185">Reference proteome</keyword>
<evidence type="ECO:0000313" key="2">
    <source>
        <dbReference type="EMBL" id="ALI37874.1"/>
    </source>
</evidence>
<dbReference type="AlphaFoldDB" id="A0A654M221"/>
<evidence type="ECO:0000313" key="3">
    <source>
        <dbReference type="Proteomes" id="UP000058925"/>
    </source>
</evidence>
<dbReference type="KEGG" id="taa:NMY3_03692"/>
<organism evidence="2 3">
    <name type="scientific">Candidatus Nitrosocosmicus oleophilus</name>
    <dbReference type="NCBI Taxonomy" id="1353260"/>
    <lineage>
        <taxon>Archaea</taxon>
        <taxon>Nitrososphaerota</taxon>
        <taxon>Nitrososphaeria</taxon>
        <taxon>Nitrososphaerales</taxon>
        <taxon>Nitrososphaeraceae</taxon>
        <taxon>Candidatus Nitrosocosmicus</taxon>
    </lineage>
</organism>
<evidence type="ECO:0000256" key="1">
    <source>
        <dbReference type="SAM" id="MobiDB-lite"/>
    </source>
</evidence>
<protein>
    <submittedName>
        <fullName evidence="2">Uncharacterized protein</fullName>
    </submittedName>
</protein>
<dbReference type="GeneID" id="60423488"/>
<feature type="compositionally biased region" description="Polar residues" evidence="1">
    <location>
        <begin position="65"/>
        <end position="77"/>
    </location>
</feature>
<name>A0A654M221_9ARCH</name>
<dbReference type="RefSeq" id="WP_196816858.1">
    <property type="nucleotide sequence ID" value="NZ_CP012850.1"/>
</dbReference>
<dbReference type="EMBL" id="CP012850">
    <property type="protein sequence ID" value="ALI37874.1"/>
    <property type="molecule type" value="Genomic_DNA"/>
</dbReference>
<dbReference type="Proteomes" id="UP000058925">
    <property type="component" value="Chromosome"/>
</dbReference>
<reference evidence="3" key="1">
    <citation type="submission" date="2015-10" db="EMBL/GenBank/DDBJ databases">
        <title>Niche specialization of a soil ammonia-oxidizing archaeon, Candidatus Nitrosocosmicus oleophilus.</title>
        <authorList>
            <person name="Jung M.-Y."/>
            <person name="Rhee S.-K."/>
        </authorList>
    </citation>
    <scope>NUCLEOTIDE SEQUENCE [LARGE SCALE GENOMIC DNA]</scope>
    <source>
        <strain evidence="3">MY3</strain>
    </source>
</reference>
<accession>A0A654M221</accession>
<feature type="compositionally biased region" description="Low complexity" evidence="1">
    <location>
        <begin position="96"/>
        <end position="112"/>
    </location>
</feature>